<gene>
    <name evidence="3" type="ORF">ADH66_02585</name>
    <name evidence="4" type="ORF">I5Q82_12635</name>
</gene>
<dbReference type="AlphaFoldDB" id="A0A1Z2XMH4"/>
<evidence type="ECO:0000313" key="3">
    <source>
        <dbReference type="EMBL" id="ASB39643.1"/>
    </source>
</evidence>
<feature type="domain" description="Nudix hydrolase" evidence="2">
    <location>
        <begin position="28"/>
        <end position="162"/>
    </location>
</feature>
<proteinExistence type="predicted"/>
<dbReference type="GO" id="GO:0016787">
    <property type="term" value="F:hydrolase activity"/>
    <property type="evidence" value="ECO:0007669"/>
    <property type="project" value="UniProtKB-KW"/>
</dbReference>
<dbReference type="Proteomes" id="UP000596035">
    <property type="component" value="Chromosome"/>
</dbReference>
<reference evidence="5" key="2">
    <citation type="submission" date="2017-05" db="EMBL/GenBank/DDBJ databases">
        <title>Improved OligoMM genomes.</title>
        <authorList>
            <person name="Garzetti D."/>
        </authorList>
    </citation>
    <scope>NUCLEOTIDE SEQUENCE [LARGE SCALE GENOMIC DNA]</scope>
    <source>
        <strain evidence="5">KB18</strain>
    </source>
</reference>
<dbReference type="Proteomes" id="UP000196710">
    <property type="component" value="Chromosome"/>
</dbReference>
<dbReference type="InterPro" id="IPR015797">
    <property type="entry name" value="NUDIX_hydrolase-like_dom_sf"/>
</dbReference>
<organism evidence="4 6">
    <name type="scientific">Acutalibacter muris</name>
    <dbReference type="NCBI Taxonomy" id="1796620"/>
    <lineage>
        <taxon>Bacteria</taxon>
        <taxon>Bacillati</taxon>
        <taxon>Bacillota</taxon>
        <taxon>Clostridia</taxon>
        <taxon>Eubacteriales</taxon>
        <taxon>Acutalibacteraceae</taxon>
        <taxon>Acutalibacter</taxon>
    </lineage>
</organism>
<dbReference type="InterPro" id="IPR000086">
    <property type="entry name" value="NUDIX_hydrolase_dom"/>
</dbReference>
<dbReference type="EMBL" id="CP065321">
    <property type="protein sequence ID" value="QQR28936.1"/>
    <property type="molecule type" value="Genomic_DNA"/>
</dbReference>
<dbReference type="Gene3D" id="3.90.79.10">
    <property type="entry name" value="Nucleoside Triphosphate Pyrophosphohydrolase"/>
    <property type="match status" value="1"/>
</dbReference>
<dbReference type="KEGG" id="amur:ADH66_02585"/>
<accession>A0A1Z2XMH4</accession>
<evidence type="ECO:0000313" key="4">
    <source>
        <dbReference type="EMBL" id="QQR28936.1"/>
    </source>
</evidence>
<keyword evidence="5" id="KW-1185">Reference proteome</keyword>
<dbReference type="PANTHER" id="PTHR10885">
    <property type="entry name" value="ISOPENTENYL-DIPHOSPHATE DELTA-ISOMERASE"/>
    <property type="match status" value="1"/>
</dbReference>
<dbReference type="EMBL" id="CP021422">
    <property type="protein sequence ID" value="ASB39643.1"/>
    <property type="molecule type" value="Genomic_DNA"/>
</dbReference>
<dbReference type="PANTHER" id="PTHR10885:SF0">
    <property type="entry name" value="ISOPENTENYL-DIPHOSPHATE DELTA-ISOMERASE"/>
    <property type="match status" value="1"/>
</dbReference>
<dbReference type="RefSeq" id="WP_066536040.1">
    <property type="nucleotide sequence ID" value="NZ_CAJTCQ010000002.1"/>
</dbReference>
<evidence type="ECO:0000259" key="2">
    <source>
        <dbReference type="PROSITE" id="PS51462"/>
    </source>
</evidence>
<dbReference type="PROSITE" id="PS00893">
    <property type="entry name" value="NUDIX_BOX"/>
    <property type="match status" value="1"/>
</dbReference>
<reference evidence="3" key="1">
    <citation type="journal article" date="2017" name="Genome Announc.">
        <title>High-Quality Whole-Genome Sequences of the Oligo-Mouse-Microbiota Bacterial Community.</title>
        <authorList>
            <person name="Garzetti D."/>
            <person name="Brugiroux S."/>
            <person name="Bunk B."/>
            <person name="Pukall R."/>
            <person name="McCoy K.D."/>
            <person name="Macpherson A.J."/>
            <person name="Stecher B."/>
        </authorList>
    </citation>
    <scope>NUCLEOTIDE SEQUENCE</scope>
    <source>
        <strain evidence="3">KB18</strain>
    </source>
</reference>
<dbReference type="Pfam" id="PF00293">
    <property type="entry name" value="NUDIX"/>
    <property type="match status" value="1"/>
</dbReference>
<evidence type="ECO:0000313" key="6">
    <source>
        <dbReference type="Proteomes" id="UP000596035"/>
    </source>
</evidence>
<dbReference type="CDD" id="cd04693">
    <property type="entry name" value="NUDIX_Hydrolase"/>
    <property type="match status" value="1"/>
</dbReference>
<keyword evidence="1" id="KW-0378">Hydrolase</keyword>
<dbReference type="SUPFAM" id="SSF55811">
    <property type="entry name" value="Nudix"/>
    <property type="match status" value="1"/>
</dbReference>
<dbReference type="InterPro" id="IPR020084">
    <property type="entry name" value="NUDIX_hydrolase_CS"/>
</dbReference>
<sequence>MEKWDLYTKDRVKTGRSHTRGEELPEGLFHLVVHIWLKNPEGRYLISQRSADRPTFPLMWETTGGSVLLSEDSLEGALREVREELGIDLPPKEGKLLFSRVRDWVDGKRFGDILDVWEFPFEGEADLTAAEGEVCDTRWADVTEIGRMLESGEMVGTLGYILERKP</sequence>
<name>A0A1Z2XMH4_9FIRM</name>
<protein>
    <submittedName>
        <fullName evidence="4">NUDIX domain-containing protein</fullName>
    </submittedName>
</protein>
<dbReference type="PROSITE" id="PS51462">
    <property type="entry name" value="NUDIX"/>
    <property type="match status" value="1"/>
</dbReference>
<reference evidence="4 6" key="3">
    <citation type="submission" date="2020-11" db="EMBL/GenBank/DDBJ databases">
        <title>Closed and high quality bacterial genomes of the OMM12 community.</title>
        <authorList>
            <person name="Marbouty M."/>
            <person name="Lamy-Besnier Q."/>
            <person name="Debarbieux L."/>
            <person name="Koszul R."/>
        </authorList>
    </citation>
    <scope>NUCLEOTIDE SEQUENCE [LARGE SCALE GENOMIC DNA]</scope>
    <source>
        <strain evidence="4 6">KB18</strain>
    </source>
</reference>
<evidence type="ECO:0000313" key="5">
    <source>
        <dbReference type="Proteomes" id="UP000196710"/>
    </source>
</evidence>
<evidence type="ECO:0000256" key="1">
    <source>
        <dbReference type="ARBA" id="ARBA00022801"/>
    </source>
</evidence>